<dbReference type="GO" id="GO:0009116">
    <property type="term" value="P:nucleoside metabolic process"/>
    <property type="evidence" value="ECO:0007669"/>
    <property type="project" value="InterPro"/>
</dbReference>
<reference evidence="2 3" key="1">
    <citation type="submission" date="2015-08" db="EMBL/GenBank/DDBJ databases">
        <authorList>
            <person name="Babu N.S."/>
            <person name="Beckwith C.J."/>
            <person name="Beseler K.G."/>
            <person name="Brison A."/>
            <person name="Carone J.V."/>
            <person name="Caskin T.P."/>
            <person name="Diamond M."/>
            <person name="Durham M.E."/>
            <person name="Foxe J.M."/>
            <person name="Go M."/>
            <person name="Henderson B.A."/>
            <person name="Jones I.B."/>
            <person name="McGettigan J.A."/>
            <person name="Micheletti S.J."/>
            <person name="Nasrallah M.E."/>
            <person name="Ortiz D."/>
            <person name="Piller C.R."/>
            <person name="Privatt S.R."/>
            <person name="Schneider S.L."/>
            <person name="Sharp S."/>
            <person name="Smith T.C."/>
            <person name="Stanton J.D."/>
            <person name="Ullery H.E."/>
            <person name="Wilson R.J."/>
            <person name="Serrano M.G."/>
            <person name="Buck G."/>
            <person name="Lee V."/>
            <person name="Wang Y."/>
            <person name="Carvalho R."/>
            <person name="Voegtly L."/>
            <person name="Shi R."/>
            <person name="Duckworth R."/>
            <person name="Johnson A."/>
            <person name="Loviza R."/>
            <person name="Walstead R."/>
            <person name="Shah Z."/>
            <person name="Kiflezghi M."/>
            <person name="Wade K."/>
            <person name="Ball S.L."/>
            <person name="Bradley K.W."/>
            <person name="Asai D.J."/>
            <person name="Bowman C.A."/>
            <person name="Russell D.A."/>
            <person name="Pope W.H."/>
            <person name="Jacobs-Sera D."/>
            <person name="Hendrix R.W."/>
            <person name="Hatfull G.F."/>
        </authorList>
    </citation>
    <scope>NUCLEOTIDE SEQUENCE [LARGE SCALE GENOMIC DNA]</scope>
    <source>
        <strain evidence="2 3">DSM 27710</strain>
    </source>
</reference>
<organism evidence="2 3">
    <name type="scientific">Vulgatibacter incomptus</name>
    <dbReference type="NCBI Taxonomy" id="1391653"/>
    <lineage>
        <taxon>Bacteria</taxon>
        <taxon>Pseudomonadati</taxon>
        <taxon>Myxococcota</taxon>
        <taxon>Myxococcia</taxon>
        <taxon>Myxococcales</taxon>
        <taxon>Cystobacterineae</taxon>
        <taxon>Vulgatibacteraceae</taxon>
        <taxon>Vulgatibacter</taxon>
    </lineage>
</organism>
<gene>
    <name evidence="2" type="ORF">AKJ08_0247</name>
</gene>
<dbReference type="Gene3D" id="3.40.50.1580">
    <property type="entry name" value="Nucleoside phosphorylase domain"/>
    <property type="match status" value="1"/>
</dbReference>
<dbReference type="SUPFAM" id="SSF53167">
    <property type="entry name" value="Purine and uridine phosphorylases"/>
    <property type="match status" value="1"/>
</dbReference>
<feature type="domain" description="Nucleoside phosphorylase" evidence="1">
    <location>
        <begin position="28"/>
        <end position="212"/>
    </location>
</feature>
<accession>A0A0K1P8L2</accession>
<dbReference type="EMBL" id="CP012332">
    <property type="protein sequence ID" value="AKU89860.1"/>
    <property type="molecule type" value="Genomic_DNA"/>
</dbReference>
<dbReference type="InterPro" id="IPR000845">
    <property type="entry name" value="Nucleoside_phosphorylase_d"/>
</dbReference>
<dbReference type="Proteomes" id="UP000055590">
    <property type="component" value="Chromosome"/>
</dbReference>
<dbReference type="PANTHER" id="PTHR46832:SF2">
    <property type="entry name" value="FUTALOSINE HYDROLASE"/>
    <property type="match status" value="1"/>
</dbReference>
<protein>
    <submittedName>
        <fullName evidence="2">Menaquinone via futalosine step 2</fullName>
    </submittedName>
</protein>
<dbReference type="RefSeq" id="WP_050724388.1">
    <property type="nucleotide sequence ID" value="NZ_CP012332.1"/>
</dbReference>
<dbReference type="GO" id="GO:0019284">
    <property type="term" value="P:L-methionine salvage from S-adenosylmethionine"/>
    <property type="evidence" value="ECO:0007669"/>
    <property type="project" value="TreeGrafter"/>
</dbReference>
<dbReference type="GO" id="GO:0005829">
    <property type="term" value="C:cytosol"/>
    <property type="evidence" value="ECO:0007669"/>
    <property type="project" value="TreeGrafter"/>
</dbReference>
<sequence length="220" mass="21673">MKTLLVCAAVKEELDALLPLLEADEAGWSGSIGGVGVLARTLGVGPVEAALGAAAALAERPVSGAILVGTCGAFPGSGLGIGSVAVIERSLLTSSDAGAGLAYVPGPAAGLARSSPALIEALSMGGLPRVGCATVVAITRDGDHAAALGRASGCEVEHLEAHGFLRAAERAGVPAACLLGVANDVGPLGHEQWKRHAREASAAAVAALERVLPGLAPYRV</sequence>
<name>A0A0K1P8L2_9BACT</name>
<dbReference type="KEGG" id="vin:AKJ08_0247"/>
<keyword evidence="3" id="KW-1185">Reference proteome</keyword>
<dbReference type="Pfam" id="PF01048">
    <property type="entry name" value="PNP_UDP_1"/>
    <property type="match status" value="1"/>
</dbReference>
<dbReference type="InterPro" id="IPR035994">
    <property type="entry name" value="Nucleoside_phosphorylase_sf"/>
</dbReference>
<evidence type="ECO:0000313" key="3">
    <source>
        <dbReference type="Proteomes" id="UP000055590"/>
    </source>
</evidence>
<dbReference type="GO" id="GO:0008930">
    <property type="term" value="F:methylthioadenosine nucleosidase activity"/>
    <property type="evidence" value="ECO:0007669"/>
    <property type="project" value="TreeGrafter"/>
</dbReference>
<dbReference type="STRING" id="1391653.AKJ08_0247"/>
<evidence type="ECO:0000313" key="2">
    <source>
        <dbReference type="EMBL" id="AKU89860.1"/>
    </source>
</evidence>
<dbReference type="GO" id="GO:0008782">
    <property type="term" value="F:adenosylhomocysteine nucleosidase activity"/>
    <property type="evidence" value="ECO:0007669"/>
    <property type="project" value="TreeGrafter"/>
</dbReference>
<proteinExistence type="predicted"/>
<dbReference type="PANTHER" id="PTHR46832">
    <property type="entry name" value="5'-METHYLTHIOADENOSINE/S-ADENOSYLHOMOCYSTEINE NUCLEOSIDASE"/>
    <property type="match status" value="1"/>
</dbReference>
<dbReference type="AlphaFoldDB" id="A0A0K1P8L2"/>
<evidence type="ECO:0000259" key="1">
    <source>
        <dbReference type="Pfam" id="PF01048"/>
    </source>
</evidence>